<reference evidence="7" key="1">
    <citation type="submission" date="2020-10" db="EMBL/GenBank/DDBJ databases">
        <authorList>
            <person name="Gilroy R."/>
        </authorList>
    </citation>
    <scope>NUCLEOTIDE SEQUENCE</scope>
    <source>
        <strain evidence="7">ChiBcolR7-354</strain>
    </source>
</reference>
<dbReference type="InterPro" id="IPR039425">
    <property type="entry name" value="RNA_pol_sigma-70-like"/>
</dbReference>
<evidence type="ECO:0000256" key="1">
    <source>
        <dbReference type="ARBA" id="ARBA00010641"/>
    </source>
</evidence>
<dbReference type="InterPro" id="IPR013325">
    <property type="entry name" value="RNA_pol_sigma_r2"/>
</dbReference>
<name>A0A9D1CSC1_9FIRM</name>
<dbReference type="Gene3D" id="1.10.1740.10">
    <property type="match status" value="1"/>
</dbReference>
<organism evidence="7 8">
    <name type="scientific">Candidatus Scatomorpha intestinavium</name>
    <dbReference type="NCBI Taxonomy" id="2840922"/>
    <lineage>
        <taxon>Bacteria</taxon>
        <taxon>Bacillati</taxon>
        <taxon>Bacillota</taxon>
        <taxon>Clostridia</taxon>
        <taxon>Eubacteriales</taxon>
        <taxon>Candidatus Scatomorpha</taxon>
    </lineage>
</organism>
<dbReference type="CDD" id="cd06171">
    <property type="entry name" value="Sigma70_r4"/>
    <property type="match status" value="1"/>
</dbReference>
<dbReference type="InterPro" id="IPR007627">
    <property type="entry name" value="RNA_pol_sigma70_r2"/>
</dbReference>
<sequence>MRSLGRITVEEYADFVREDQQRAYRLAYGYLRSREDALDAVQEAVASGLEHLDSLRSPERLRAFFTRILVNECLDMLRRRKRRGDVASLDSQPELVPAQPDAAEERSDAMAVGRAIDALPPKLKTVVILRFFEDMTLAEVAESAGCTLSTAKARLYRALKELRRELGEEDWL</sequence>
<dbReference type="Proteomes" id="UP000824262">
    <property type="component" value="Unassembled WGS sequence"/>
</dbReference>
<evidence type="ECO:0000256" key="2">
    <source>
        <dbReference type="ARBA" id="ARBA00023015"/>
    </source>
</evidence>
<evidence type="ECO:0000313" key="8">
    <source>
        <dbReference type="Proteomes" id="UP000824262"/>
    </source>
</evidence>
<dbReference type="GO" id="GO:0003677">
    <property type="term" value="F:DNA binding"/>
    <property type="evidence" value="ECO:0007669"/>
    <property type="project" value="InterPro"/>
</dbReference>
<proteinExistence type="inferred from homology"/>
<keyword evidence="2" id="KW-0805">Transcription regulation</keyword>
<dbReference type="PANTHER" id="PTHR43133:SF60">
    <property type="entry name" value="RNA POLYMERASE SIGMA FACTOR SIGV"/>
    <property type="match status" value="1"/>
</dbReference>
<evidence type="ECO:0000313" key="7">
    <source>
        <dbReference type="EMBL" id="HIQ78456.1"/>
    </source>
</evidence>
<dbReference type="NCBIfam" id="TIGR02937">
    <property type="entry name" value="sigma70-ECF"/>
    <property type="match status" value="1"/>
</dbReference>
<evidence type="ECO:0000259" key="6">
    <source>
        <dbReference type="Pfam" id="PF08281"/>
    </source>
</evidence>
<evidence type="ECO:0000256" key="4">
    <source>
        <dbReference type="ARBA" id="ARBA00023163"/>
    </source>
</evidence>
<dbReference type="PANTHER" id="PTHR43133">
    <property type="entry name" value="RNA POLYMERASE ECF-TYPE SIGMA FACTO"/>
    <property type="match status" value="1"/>
</dbReference>
<dbReference type="InterPro" id="IPR013324">
    <property type="entry name" value="RNA_pol_sigma_r3/r4-like"/>
</dbReference>
<dbReference type="GO" id="GO:0016987">
    <property type="term" value="F:sigma factor activity"/>
    <property type="evidence" value="ECO:0007669"/>
    <property type="project" value="UniProtKB-KW"/>
</dbReference>
<gene>
    <name evidence="7" type="ORF">IAB77_04260</name>
</gene>
<comment type="similarity">
    <text evidence="1">Belongs to the sigma-70 factor family. ECF subfamily.</text>
</comment>
<dbReference type="InterPro" id="IPR036388">
    <property type="entry name" value="WH-like_DNA-bd_sf"/>
</dbReference>
<dbReference type="Pfam" id="PF08281">
    <property type="entry name" value="Sigma70_r4_2"/>
    <property type="match status" value="1"/>
</dbReference>
<feature type="domain" description="RNA polymerase sigma factor 70 region 4 type 2" evidence="6">
    <location>
        <begin position="110"/>
        <end position="162"/>
    </location>
</feature>
<evidence type="ECO:0000256" key="3">
    <source>
        <dbReference type="ARBA" id="ARBA00023082"/>
    </source>
</evidence>
<feature type="domain" description="RNA polymerase sigma-70 region 2" evidence="5">
    <location>
        <begin position="16"/>
        <end position="83"/>
    </location>
</feature>
<dbReference type="AlphaFoldDB" id="A0A9D1CSC1"/>
<dbReference type="Pfam" id="PF04542">
    <property type="entry name" value="Sigma70_r2"/>
    <property type="match status" value="1"/>
</dbReference>
<reference evidence="7" key="2">
    <citation type="journal article" date="2021" name="PeerJ">
        <title>Extensive microbial diversity within the chicken gut microbiome revealed by metagenomics and culture.</title>
        <authorList>
            <person name="Gilroy R."/>
            <person name="Ravi A."/>
            <person name="Getino M."/>
            <person name="Pursley I."/>
            <person name="Horton D.L."/>
            <person name="Alikhan N.F."/>
            <person name="Baker D."/>
            <person name="Gharbi K."/>
            <person name="Hall N."/>
            <person name="Watson M."/>
            <person name="Adriaenssens E.M."/>
            <person name="Foster-Nyarko E."/>
            <person name="Jarju S."/>
            <person name="Secka A."/>
            <person name="Antonio M."/>
            <person name="Oren A."/>
            <person name="Chaudhuri R.R."/>
            <person name="La Ragione R."/>
            <person name="Hildebrand F."/>
            <person name="Pallen M.J."/>
        </authorList>
    </citation>
    <scope>NUCLEOTIDE SEQUENCE</scope>
    <source>
        <strain evidence="7">ChiBcolR7-354</strain>
    </source>
</reference>
<dbReference type="InterPro" id="IPR013249">
    <property type="entry name" value="RNA_pol_sigma70_r4_t2"/>
</dbReference>
<protein>
    <submittedName>
        <fullName evidence="7">Sigma-70 family RNA polymerase sigma factor</fullName>
    </submittedName>
</protein>
<evidence type="ECO:0000259" key="5">
    <source>
        <dbReference type="Pfam" id="PF04542"/>
    </source>
</evidence>
<dbReference type="GO" id="GO:0006352">
    <property type="term" value="P:DNA-templated transcription initiation"/>
    <property type="evidence" value="ECO:0007669"/>
    <property type="project" value="InterPro"/>
</dbReference>
<dbReference type="SUPFAM" id="SSF88659">
    <property type="entry name" value="Sigma3 and sigma4 domains of RNA polymerase sigma factors"/>
    <property type="match status" value="1"/>
</dbReference>
<dbReference type="SUPFAM" id="SSF88946">
    <property type="entry name" value="Sigma2 domain of RNA polymerase sigma factors"/>
    <property type="match status" value="1"/>
</dbReference>
<keyword evidence="3" id="KW-0731">Sigma factor</keyword>
<accession>A0A9D1CSC1</accession>
<keyword evidence="4" id="KW-0804">Transcription</keyword>
<dbReference type="InterPro" id="IPR014284">
    <property type="entry name" value="RNA_pol_sigma-70_dom"/>
</dbReference>
<comment type="caution">
    <text evidence="7">The sequence shown here is derived from an EMBL/GenBank/DDBJ whole genome shotgun (WGS) entry which is preliminary data.</text>
</comment>
<dbReference type="EMBL" id="DVGA01000042">
    <property type="protein sequence ID" value="HIQ78456.1"/>
    <property type="molecule type" value="Genomic_DNA"/>
</dbReference>
<dbReference type="Gene3D" id="1.10.10.10">
    <property type="entry name" value="Winged helix-like DNA-binding domain superfamily/Winged helix DNA-binding domain"/>
    <property type="match status" value="1"/>
</dbReference>